<organism evidence="3 4">
    <name type="scientific">Caligus rogercresseyi</name>
    <name type="common">Sea louse</name>
    <dbReference type="NCBI Taxonomy" id="217165"/>
    <lineage>
        <taxon>Eukaryota</taxon>
        <taxon>Metazoa</taxon>
        <taxon>Ecdysozoa</taxon>
        <taxon>Arthropoda</taxon>
        <taxon>Crustacea</taxon>
        <taxon>Multicrustacea</taxon>
        <taxon>Hexanauplia</taxon>
        <taxon>Copepoda</taxon>
        <taxon>Siphonostomatoida</taxon>
        <taxon>Caligidae</taxon>
        <taxon>Caligus</taxon>
    </lineage>
</organism>
<protein>
    <submittedName>
        <fullName evidence="3">Uncharacterized protein</fullName>
    </submittedName>
</protein>
<keyword evidence="2" id="KW-0472">Membrane</keyword>
<evidence type="ECO:0000313" key="4">
    <source>
        <dbReference type="Proteomes" id="UP000595437"/>
    </source>
</evidence>
<feature type="region of interest" description="Disordered" evidence="1">
    <location>
        <begin position="34"/>
        <end position="57"/>
    </location>
</feature>
<accession>A0A7T8KG95</accession>
<feature type="transmembrane region" description="Helical" evidence="2">
    <location>
        <begin position="194"/>
        <end position="213"/>
    </location>
</feature>
<dbReference type="Pfam" id="PF04087">
    <property type="entry name" value="DUF389"/>
    <property type="match status" value="1"/>
</dbReference>
<gene>
    <name evidence="3" type="ORF">FKW44_008534</name>
</gene>
<proteinExistence type="predicted"/>
<dbReference type="PANTHER" id="PTHR20992">
    <property type="entry name" value="AT15442P-RELATED"/>
    <property type="match status" value="1"/>
</dbReference>
<name>A0A7T8KG95_CALRO</name>
<feature type="non-terminal residue" evidence="3">
    <location>
        <position position="265"/>
    </location>
</feature>
<feature type="transmembrane region" description="Helical" evidence="2">
    <location>
        <begin position="219"/>
        <end position="242"/>
    </location>
</feature>
<sequence>MSGETTSWIHVWIPKHETVELKFKGSSFQVSKVPEDSNLRPVSEEDVEPEEEDDEPVVIGGTESCEYRMKYFLEKDLKNVRFIKKPSEDGSFILYSFQVKSSAVESILIQLTRRGIGTDEDTSVSVVPEQINLGCIRSIAASRNTLSEEGSDAQIKEENGSDENDKSLKFYQTVKSRLMVTEVISRIRAGGSFTFDYCMLVILAGMIAFMGLIDNSSVNLVASMLVSPIMGPILAGIFGCVIQDRSLIFQGMKNEVISLLMCILL</sequence>
<evidence type="ECO:0000256" key="2">
    <source>
        <dbReference type="SAM" id="Phobius"/>
    </source>
</evidence>
<keyword evidence="4" id="KW-1185">Reference proteome</keyword>
<dbReference type="EMBL" id="CP045894">
    <property type="protein sequence ID" value="QQP55378.1"/>
    <property type="molecule type" value="Genomic_DNA"/>
</dbReference>
<evidence type="ECO:0000313" key="3">
    <source>
        <dbReference type="EMBL" id="QQP55378.1"/>
    </source>
</evidence>
<dbReference type="AlphaFoldDB" id="A0A7T8KG95"/>
<dbReference type="OrthoDB" id="543859at2759"/>
<dbReference type="InterPro" id="IPR005240">
    <property type="entry name" value="DUF389"/>
</dbReference>
<dbReference type="Proteomes" id="UP000595437">
    <property type="component" value="Chromosome 5"/>
</dbReference>
<keyword evidence="2" id="KW-1133">Transmembrane helix</keyword>
<keyword evidence="2" id="KW-0812">Transmembrane</keyword>
<evidence type="ECO:0000256" key="1">
    <source>
        <dbReference type="SAM" id="MobiDB-lite"/>
    </source>
</evidence>
<dbReference type="PANTHER" id="PTHR20992:SF9">
    <property type="entry name" value="AT15442P-RELATED"/>
    <property type="match status" value="1"/>
</dbReference>
<feature type="compositionally biased region" description="Acidic residues" evidence="1">
    <location>
        <begin position="44"/>
        <end position="56"/>
    </location>
</feature>
<reference evidence="4" key="1">
    <citation type="submission" date="2021-01" db="EMBL/GenBank/DDBJ databases">
        <title>Caligus Genome Assembly.</title>
        <authorList>
            <person name="Gallardo-Escarate C."/>
        </authorList>
    </citation>
    <scope>NUCLEOTIDE SEQUENCE [LARGE SCALE GENOMIC DNA]</scope>
</reference>